<organism evidence="2 3">
    <name type="scientific">Polaribacter cellanae</name>
    <dbReference type="NCBI Taxonomy" id="2818493"/>
    <lineage>
        <taxon>Bacteria</taxon>
        <taxon>Pseudomonadati</taxon>
        <taxon>Bacteroidota</taxon>
        <taxon>Flavobacteriia</taxon>
        <taxon>Flavobacteriales</taxon>
        <taxon>Flavobacteriaceae</taxon>
    </lineage>
</organism>
<dbReference type="InterPro" id="IPR035386">
    <property type="entry name" value="Arm-DNA-bind_5"/>
</dbReference>
<dbReference type="AlphaFoldDB" id="A0A975CNF1"/>
<proteinExistence type="predicted"/>
<name>A0A975CNF1_9FLAO</name>
<feature type="domain" description="Arm DNA-binding" evidence="1">
    <location>
        <begin position="17"/>
        <end position="71"/>
    </location>
</feature>
<dbReference type="RefSeq" id="WP_208078784.1">
    <property type="nucleotide sequence ID" value="NZ_CP071869.1"/>
</dbReference>
<evidence type="ECO:0000259" key="1">
    <source>
        <dbReference type="Pfam" id="PF17293"/>
    </source>
</evidence>
<gene>
    <name evidence="2" type="ORF">J3359_00670</name>
</gene>
<dbReference type="Pfam" id="PF17293">
    <property type="entry name" value="Arm-DNA-bind_5"/>
    <property type="match status" value="1"/>
</dbReference>
<evidence type="ECO:0000313" key="3">
    <source>
        <dbReference type="Proteomes" id="UP000663920"/>
    </source>
</evidence>
<dbReference type="Proteomes" id="UP000663920">
    <property type="component" value="Chromosome"/>
</dbReference>
<dbReference type="KEGG" id="pcea:J3359_00670"/>
<protein>
    <recommendedName>
        <fullName evidence="1">Arm DNA-binding domain-containing protein</fullName>
    </recommendedName>
</protein>
<accession>A0A975CNF1</accession>
<dbReference type="EMBL" id="CP071869">
    <property type="protein sequence ID" value="QTE22823.1"/>
    <property type="molecule type" value="Genomic_DNA"/>
</dbReference>
<evidence type="ECO:0000313" key="2">
    <source>
        <dbReference type="EMBL" id="QTE22823.1"/>
    </source>
</evidence>
<reference evidence="2 3" key="1">
    <citation type="submission" date="2021-03" db="EMBL/GenBank/DDBJ databases">
        <title>Complete genome of Polaribacter_sp.SM13.</title>
        <authorList>
            <person name="Jeong S.W."/>
            <person name="Bae J.W."/>
        </authorList>
    </citation>
    <scope>NUCLEOTIDE SEQUENCE [LARGE SCALE GENOMIC DNA]</scope>
    <source>
        <strain evidence="2 3">SM13</strain>
    </source>
</reference>
<keyword evidence="3" id="KW-1185">Reference proteome</keyword>
<sequence>MQTSKTFSIHFWLNLAKKKGNSAPIYARITVNGKRAEISLKRDILVTYWDTKSKRAKPRTPGAKMLNAYLDVLVFCK</sequence>